<dbReference type="GO" id="GO:0051539">
    <property type="term" value="F:4 iron, 4 sulfur cluster binding"/>
    <property type="evidence" value="ECO:0007669"/>
    <property type="project" value="UniProtKB-KW"/>
</dbReference>
<dbReference type="InterPro" id="IPR009016">
    <property type="entry name" value="Fe_hydrogenase"/>
</dbReference>
<dbReference type="InterPro" id="IPR017896">
    <property type="entry name" value="4Fe4S_Fe-S-bd"/>
</dbReference>
<dbReference type="NCBIfam" id="NF040763">
    <property type="entry name" value="FeFe_hydrog_A6"/>
    <property type="match status" value="1"/>
</dbReference>
<dbReference type="Gene3D" id="3.10.20.740">
    <property type="match status" value="1"/>
</dbReference>
<dbReference type="SUPFAM" id="SSF54292">
    <property type="entry name" value="2Fe-2S ferredoxin-like"/>
    <property type="match status" value="1"/>
</dbReference>
<dbReference type="InterPro" id="IPR036010">
    <property type="entry name" value="2Fe-2S_ferredoxin-like_sf"/>
</dbReference>
<comment type="caution">
    <text evidence="11">The sequence shown here is derived from an EMBL/GenBank/DDBJ whole genome shotgun (WGS) entry which is preliminary data.</text>
</comment>
<keyword evidence="4" id="KW-0677">Repeat</keyword>
<evidence type="ECO:0000256" key="4">
    <source>
        <dbReference type="ARBA" id="ARBA00022737"/>
    </source>
</evidence>
<dbReference type="SMART" id="SM00929">
    <property type="entry name" value="NADH-G_4Fe-4S_3"/>
    <property type="match status" value="1"/>
</dbReference>
<dbReference type="SMART" id="SM00902">
    <property type="entry name" value="Fe_hyd_SSU"/>
    <property type="match status" value="1"/>
</dbReference>
<evidence type="ECO:0000259" key="8">
    <source>
        <dbReference type="PROSITE" id="PS51085"/>
    </source>
</evidence>
<dbReference type="InterPro" id="IPR003149">
    <property type="entry name" value="Fe_hydrogenase_ssu"/>
</dbReference>
<gene>
    <name evidence="11" type="ORF">DET52_11164</name>
</gene>
<accession>A0A4R6GQ89</accession>
<evidence type="ECO:0000256" key="3">
    <source>
        <dbReference type="ARBA" id="ARBA00022723"/>
    </source>
</evidence>
<dbReference type="InterPro" id="IPR001041">
    <property type="entry name" value="2Fe-2S_ferredoxin-type"/>
</dbReference>
<dbReference type="FunFam" id="3.10.20.740:FF:000005">
    <property type="entry name" value="NADH:ubiquinone oxidoreductase subunit"/>
    <property type="match status" value="1"/>
</dbReference>
<dbReference type="PANTHER" id="PTHR11615">
    <property type="entry name" value="NITRATE, FORMATE, IRON DEHYDROGENASE"/>
    <property type="match status" value="1"/>
</dbReference>
<dbReference type="Gene3D" id="4.10.260.20">
    <property type="entry name" value="Iron hydrogenase, small subunit"/>
    <property type="match status" value="1"/>
</dbReference>
<dbReference type="CDD" id="cd00207">
    <property type="entry name" value="fer2"/>
    <property type="match status" value="1"/>
</dbReference>
<evidence type="ECO:0000313" key="12">
    <source>
        <dbReference type="Proteomes" id="UP000294848"/>
    </source>
</evidence>
<feature type="domain" description="2Fe-2S ferredoxin-type" evidence="8">
    <location>
        <begin position="2"/>
        <end position="85"/>
    </location>
</feature>
<keyword evidence="7" id="KW-0411">Iron-sulfur</keyword>
<dbReference type="FunFam" id="3.30.70.20:FF:000035">
    <property type="entry name" value="Iron hydrogenase 1"/>
    <property type="match status" value="1"/>
</dbReference>
<dbReference type="Pfam" id="PF02906">
    <property type="entry name" value="Fe_hyd_lg_C"/>
    <property type="match status" value="1"/>
</dbReference>
<protein>
    <submittedName>
        <fullName evidence="11">NAD(P)-dependent iron-only hydrogenase catalytic subunit</fullName>
    </submittedName>
</protein>
<sequence length="583" mass="64039">MEMINLTIDNKSIVVKKGTTILEAAASIGVDIPTLCHMHLHDMSIENKPGGCRVCVVEVKGRRNLAPACCTEATEGMEISSHSIRAINARRTIVELILSDHPSDCLVCAKSGNCELQDLAHHLGIREIHYQGEQSHYREDTSPAIIREMDKCILCRRCETMCNEVQTVGVLSTINRGFEAVVSPAFEMNLDHSSCTYCGQCVAVCPTGALTEVDQTGAVIRALSDPGKTVVVQTAPAVRAALGEEFGLPAGTLVTGKMSAALRRLGFNYVFDTDFAADLTIMEEGTELLGRLNKYLAGDQNVKLPILTSCCPAWVKFFEHHFPELKDIPSTARSPQQMFGSIAKTYFADKMQVKREDLVVVSIMPCVAKKYESSREEFSVDGNPDVDYALTTRELAQLINLANIDFKSLPDEEFDQPLGESTGAGVIFGTTGGVIEAAVRTAYEVQTGKLLDRLDFEELRGMEGLRKATIDFDGLPINIGIAHGLGNARKLLEEIKNGKSEFHAIEIMSCPGGCIGGGGQPYHHGNVDILKKRQKALYAEDQSKTIRKSHENPYIKKLYEEFLGEPLSDKAHHLLHTEYFDRS</sequence>
<proteinExistence type="predicted"/>
<dbReference type="SUPFAM" id="SSF54862">
    <property type="entry name" value="4Fe-4S ferredoxins"/>
    <property type="match status" value="1"/>
</dbReference>
<keyword evidence="6" id="KW-0408">Iron</keyword>
<dbReference type="SUPFAM" id="SSF53920">
    <property type="entry name" value="Fe-only hydrogenase"/>
    <property type="match status" value="1"/>
</dbReference>
<dbReference type="NCBIfam" id="TIGR02512">
    <property type="entry name" value="FeFe_hydrog_A"/>
    <property type="match status" value="1"/>
</dbReference>
<dbReference type="PROSITE" id="PS51839">
    <property type="entry name" value="4FE4S_HC3"/>
    <property type="match status" value="1"/>
</dbReference>
<dbReference type="Pfam" id="PF10588">
    <property type="entry name" value="NADH-G_4Fe-4S_3"/>
    <property type="match status" value="1"/>
</dbReference>
<evidence type="ECO:0000313" key="11">
    <source>
        <dbReference type="EMBL" id="TDN96694.1"/>
    </source>
</evidence>
<dbReference type="PROSITE" id="PS00198">
    <property type="entry name" value="4FE4S_FER_1"/>
    <property type="match status" value="1"/>
</dbReference>
<evidence type="ECO:0000259" key="9">
    <source>
        <dbReference type="PROSITE" id="PS51379"/>
    </source>
</evidence>
<evidence type="ECO:0000259" key="10">
    <source>
        <dbReference type="PROSITE" id="PS51839"/>
    </source>
</evidence>
<dbReference type="FunFam" id="4.10.260.20:FF:000001">
    <property type="entry name" value="NADP-reducing hydrogenase subunit HndD"/>
    <property type="match status" value="1"/>
</dbReference>
<keyword evidence="3" id="KW-0479">Metal-binding</keyword>
<evidence type="ECO:0000256" key="2">
    <source>
        <dbReference type="ARBA" id="ARBA00022714"/>
    </source>
</evidence>
<dbReference type="RefSeq" id="WP_133466640.1">
    <property type="nucleotide sequence ID" value="NZ_SNWI01000011.1"/>
</dbReference>
<dbReference type="EMBL" id="SNWI01000011">
    <property type="protein sequence ID" value="TDN96694.1"/>
    <property type="molecule type" value="Genomic_DNA"/>
</dbReference>
<dbReference type="GO" id="GO:0008901">
    <property type="term" value="F:ferredoxin hydrogenase activity"/>
    <property type="evidence" value="ECO:0007669"/>
    <property type="project" value="InterPro"/>
</dbReference>
<dbReference type="InterPro" id="IPR019574">
    <property type="entry name" value="NADH_UbQ_OxRdtase_Gsu_4Fe4S-bd"/>
</dbReference>
<dbReference type="OrthoDB" id="9805142at2"/>
<dbReference type="InterPro" id="IPR004108">
    <property type="entry name" value="Fe_hydrogenase_lsu_C"/>
</dbReference>
<dbReference type="Pfam" id="PF13510">
    <property type="entry name" value="Fer2_4"/>
    <property type="match status" value="1"/>
</dbReference>
<dbReference type="Proteomes" id="UP000294848">
    <property type="component" value="Unassembled WGS sequence"/>
</dbReference>
<evidence type="ECO:0000256" key="1">
    <source>
        <dbReference type="ARBA" id="ARBA00022485"/>
    </source>
</evidence>
<dbReference type="InterPro" id="IPR017900">
    <property type="entry name" value="4Fe4S_Fe_S_CS"/>
</dbReference>
<dbReference type="GO" id="GO:0051537">
    <property type="term" value="F:2 iron, 2 sulfur cluster binding"/>
    <property type="evidence" value="ECO:0007669"/>
    <property type="project" value="UniProtKB-KW"/>
</dbReference>
<dbReference type="InterPro" id="IPR050340">
    <property type="entry name" value="Cytosolic_Fe-S_CAF"/>
</dbReference>
<dbReference type="AlphaFoldDB" id="A0A4R6GQ89"/>
<organism evidence="11 12">
    <name type="scientific">Sunxiuqinia elliptica</name>
    <dbReference type="NCBI Taxonomy" id="655355"/>
    <lineage>
        <taxon>Bacteria</taxon>
        <taxon>Pseudomonadati</taxon>
        <taxon>Bacteroidota</taxon>
        <taxon>Bacteroidia</taxon>
        <taxon>Marinilabiliales</taxon>
        <taxon>Prolixibacteraceae</taxon>
        <taxon>Sunxiuqinia</taxon>
    </lineage>
</organism>
<keyword evidence="1" id="KW-0004">4Fe-4S</keyword>
<dbReference type="Pfam" id="PF12838">
    <property type="entry name" value="Fer4_7"/>
    <property type="match status" value="1"/>
</dbReference>
<evidence type="ECO:0000256" key="6">
    <source>
        <dbReference type="ARBA" id="ARBA00023004"/>
    </source>
</evidence>
<feature type="domain" description="4Fe-4S His(Cys)3-ligated-type" evidence="10">
    <location>
        <begin position="85"/>
        <end position="124"/>
    </location>
</feature>
<dbReference type="InterPro" id="IPR013352">
    <property type="entry name" value="Fe_hydrogenase_subset"/>
</dbReference>
<dbReference type="GO" id="GO:0005506">
    <property type="term" value="F:iron ion binding"/>
    <property type="evidence" value="ECO:0007669"/>
    <property type="project" value="InterPro"/>
</dbReference>
<name>A0A4R6GQ89_9BACT</name>
<dbReference type="Gene3D" id="3.40.950.10">
    <property type="entry name" value="Fe-only Hydrogenase (Larger Subunit), Chain L, domain 3"/>
    <property type="match status" value="1"/>
</dbReference>
<evidence type="ECO:0000256" key="5">
    <source>
        <dbReference type="ARBA" id="ARBA00023002"/>
    </source>
</evidence>
<dbReference type="Gene3D" id="3.40.50.1780">
    <property type="match status" value="1"/>
</dbReference>
<dbReference type="InterPro" id="IPR049830">
    <property type="entry name" value="HndD"/>
</dbReference>
<dbReference type="PROSITE" id="PS51085">
    <property type="entry name" value="2FE2S_FER_2"/>
    <property type="match status" value="1"/>
</dbReference>
<dbReference type="Pfam" id="PF02256">
    <property type="entry name" value="Fe_hyd_SSU"/>
    <property type="match status" value="1"/>
</dbReference>
<dbReference type="Gene3D" id="3.30.70.20">
    <property type="match status" value="1"/>
</dbReference>
<feature type="domain" description="4Fe-4S ferredoxin-type" evidence="9">
    <location>
        <begin position="186"/>
        <end position="215"/>
    </location>
</feature>
<keyword evidence="5" id="KW-0560">Oxidoreductase</keyword>
<evidence type="ECO:0000256" key="7">
    <source>
        <dbReference type="ARBA" id="ARBA00023014"/>
    </source>
</evidence>
<keyword evidence="2" id="KW-0001">2Fe-2S</keyword>
<feature type="domain" description="4Fe-4S ferredoxin-type" evidence="9">
    <location>
        <begin position="143"/>
        <end position="173"/>
    </location>
</feature>
<dbReference type="PROSITE" id="PS51379">
    <property type="entry name" value="4FE4S_FER_2"/>
    <property type="match status" value="2"/>
</dbReference>
<dbReference type="InterPro" id="IPR036991">
    <property type="entry name" value="Fe_hydrogenase_ssu_sf"/>
</dbReference>
<reference evidence="11 12" key="1">
    <citation type="submission" date="2019-03" db="EMBL/GenBank/DDBJ databases">
        <title>Freshwater and sediment microbial communities from various areas in North America, analyzing microbe dynamics in response to fracking.</title>
        <authorList>
            <person name="Lamendella R."/>
        </authorList>
    </citation>
    <scope>NUCLEOTIDE SEQUENCE [LARGE SCALE GENOMIC DNA]</scope>
    <source>
        <strain evidence="11 12">114D</strain>
    </source>
</reference>